<dbReference type="AlphaFoldDB" id="A0A1T4M1X6"/>
<dbReference type="GeneID" id="70582213"/>
<organism evidence="1 2">
    <name type="scientific">Vibrio cincinnatiensis DSM 19608</name>
    <dbReference type="NCBI Taxonomy" id="1123491"/>
    <lineage>
        <taxon>Bacteria</taxon>
        <taxon>Pseudomonadati</taxon>
        <taxon>Pseudomonadota</taxon>
        <taxon>Gammaproteobacteria</taxon>
        <taxon>Vibrionales</taxon>
        <taxon>Vibrionaceae</taxon>
        <taxon>Vibrio</taxon>
    </lineage>
</organism>
<dbReference type="Proteomes" id="UP000190834">
    <property type="component" value="Unassembled WGS sequence"/>
</dbReference>
<protein>
    <recommendedName>
        <fullName evidence="3">Alpha-acetolactate decarboxylase</fullName>
    </recommendedName>
</protein>
<evidence type="ECO:0008006" key="3">
    <source>
        <dbReference type="Google" id="ProtNLM"/>
    </source>
</evidence>
<proteinExistence type="predicted"/>
<sequence length="223" mass="25265">MASYHLEIQHVVNSALQELAQEHASGKLVDAPVANNHFLVHWVSKSLKNQRFHRCVGNDLTIWQKAGRSKGNQAGLLPLFQRIAAYYQHFFYDQADNTLTDKKIESFLDQMEQAGWEVSTSEPLVDCGKVQLFTDGQNSLALCATQCESCFEGERLVKPMSWFVRGHHAGFIEKAFAAGFMLHKRTDYKSNVKYHGEYLIFPDNQGTQLAEIPLSFQAKPQLS</sequence>
<evidence type="ECO:0000313" key="2">
    <source>
        <dbReference type="Proteomes" id="UP000190834"/>
    </source>
</evidence>
<dbReference type="EMBL" id="FUXB01000003">
    <property type="protein sequence ID" value="SJZ60887.1"/>
    <property type="molecule type" value="Genomic_DNA"/>
</dbReference>
<gene>
    <name evidence="1" type="ORF">SAMN02745782_00836</name>
</gene>
<accession>A0A1T4M1X6</accession>
<dbReference type="Pfam" id="PF11140">
    <property type="entry name" value="DUF2913"/>
    <property type="match status" value="1"/>
</dbReference>
<dbReference type="RefSeq" id="WP_078925209.1">
    <property type="nucleotide sequence ID" value="NZ_FUXB01000003.1"/>
</dbReference>
<reference evidence="2" key="1">
    <citation type="submission" date="2017-02" db="EMBL/GenBank/DDBJ databases">
        <authorList>
            <person name="Varghese N."/>
            <person name="Submissions S."/>
        </authorList>
    </citation>
    <scope>NUCLEOTIDE SEQUENCE [LARGE SCALE GENOMIC DNA]</scope>
    <source>
        <strain evidence="2">DSM 19608</strain>
    </source>
</reference>
<dbReference type="STRING" id="1123491.SAMN02745782_00836"/>
<evidence type="ECO:0000313" key="1">
    <source>
        <dbReference type="EMBL" id="SJZ60887.1"/>
    </source>
</evidence>
<keyword evidence="2" id="KW-1185">Reference proteome</keyword>
<dbReference type="InterPro" id="IPR021316">
    <property type="entry name" value="DUF2913"/>
</dbReference>
<name>A0A1T4M1X6_VIBCI</name>